<dbReference type="KEGG" id="kro:BVG79_00914"/>
<sequence length="50" mass="5176">MRPAAPNAITLPAAEAFTSGTDTGCFFSPNPNICFPAAVFANEAVFPTND</sequence>
<organism evidence="1 2">
    <name type="scientific">Ketogulonicigenium robustum</name>
    <dbReference type="NCBI Taxonomy" id="92947"/>
    <lineage>
        <taxon>Bacteria</taxon>
        <taxon>Pseudomonadati</taxon>
        <taxon>Pseudomonadota</taxon>
        <taxon>Alphaproteobacteria</taxon>
        <taxon>Rhodobacterales</taxon>
        <taxon>Roseobacteraceae</taxon>
        <taxon>Ketogulonicigenium</taxon>
    </lineage>
</organism>
<evidence type="ECO:0000313" key="2">
    <source>
        <dbReference type="Proteomes" id="UP000242447"/>
    </source>
</evidence>
<proteinExistence type="predicted"/>
<dbReference type="EMBL" id="CP019937">
    <property type="protein sequence ID" value="ARO14266.1"/>
    <property type="molecule type" value="Genomic_DNA"/>
</dbReference>
<reference evidence="1 2" key="1">
    <citation type="submission" date="2017-02" db="EMBL/GenBank/DDBJ databases">
        <title>Ketogulonicigenium robustum SPU B003 Genome sequencing and assembly.</title>
        <authorList>
            <person name="Li Y."/>
            <person name="Liu L."/>
            <person name="Wang C."/>
            <person name="Zhang M."/>
            <person name="Zhang T."/>
            <person name="Zhang Y."/>
        </authorList>
    </citation>
    <scope>NUCLEOTIDE SEQUENCE [LARGE SCALE GENOMIC DNA]</scope>
    <source>
        <strain evidence="1 2">SPU_B003</strain>
    </source>
</reference>
<accession>A0A1W6NYD2</accession>
<dbReference type="STRING" id="92947.BVG79_00914"/>
<name>A0A1W6NYD2_9RHOB</name>
<evidence type="ECO:0000313" key="1">
    <source>
        <dbReference type="EMBL" id="ARO14266.1"/>
    </source>
</evidence>
<dbReference type="Proteomes" id="UP000242447">
    <property type="component" value="Chromosome"/>
</dbReference>
<protein>
    <submittedName>
        <fullName evidence="1">Uncharacterized protein</fullName>
    </submittedName>
</protein>
<keyword evidence="2" id="KW-1185">Reference proteome</keyword>
<dbReference type="AlphaFoldDB" id="A0A1W6NYD2"/>
<gene>
    <name evidence="1" type="ORF">BVG79_00914</name>
</gene>